<organism evidence="1 2">
    <name type="scientific">Clostridium isatidis</name>
    <dbReference type="NCBI Taxonomy" id="182773"/>
    <lineage>
        <taxon>Bacteria</taxon>
        <taxon>Bacillati</taxon>
        <taxon>Bacillota</taxon>
        <taxon>Clostridia</taxon>
        <taxon>Eubacteriales</taxon>
        <taxon>Clostridiaceae</taxon>
        <taxon>Clostridium</taxon>
    </lineage>
</organism>
<accession>A0A343JEX2</accession>
<name>A0A343JEX2_9CLOT</name>
<dbReference type="EMBL" id="CP016786">
    <property type="protein sequence ID" value="ASW44080.1"/>
    <property type="molecule type" value="Genomic_DNA"/>
</dbReference>
<dbReference type="RefSeq" id="WP_119866205.1">
    <property type="nucleotide sequence ID" value="NZ_CP016786.1"/>
</dbReference>
<keyword evidence="2" id="KW-1185">Reference proteome</keyword>
<dbReference type="SUPFAM" id="SSF50814">
    <property type="entry name" value="Lipocalins"/>
    <property type="match status" value="1"/>
</dbReference>
<evidence type="ECO:0000313" key="1">
    <source>
        <dbReference type="EMBL" id="ASW44080.1"/>
    </source>
</evidence>
<dbReference type="Pfam" id="PF09148">
    <property type="entry name" value="DUF1934"/>
    <property type="match status" value="1"/>
</dbReference>
<protein>
    <recommendedName>
        <fullName evidence="3">DUF1934 domain-containing protein</fullName>
    </recommendedName>
</protein>
<dbReference type="OrthoDB" id="1680906at2"/>
<evidence type="ECO:0008006" key="3">
    <source>
        <dbReference type="Google" id="ProtNLM"/>
    </source>
</evidence>
<sequence>MGKNAFISLKSFNELDTNEVIEVITPGEFEKIENGYKAIYNETELSGMEGTTTTLKILENELVLEREGSTSARMNFKEGETSISMYNTPYGVLDLQIHTDELKLDIDENGGDIFAKYSMALGGQPPIKTNLTVSVKIN</sequence>
<dbReference type="Proteomes" id="UP000264883">
    <property type="component" value="Chromosome"/>
</dbReference>
<proteinExistence type="predicted"/>
<dbReference type="InterPro" id="IPR012674">
    <property type="entry name" value="Calycin"/>
</dbReference>
<dbReference type="KEGG" id="cia:BEN51_11490"/>
<dbReference type="InterPro" id="IPR015231">
    <property type="entry name" value="DUF1934"/>
</dbReference>
<evidence type="ECO:0000313" key="2">
    <source>
        <dbReference type="Proteomes" id="UP000264883"/>
    </source>
</evidence>
<dbReference type="AlphaFoldDB" id="A0A343JEX2"/>
<dbReference type="Gene3D" id="2.40.128.20">
    <property type="match status" value="1"/>
</dbReference>
<reference evidence="1 2" key="1">
    <citation type="submission" date="2016-08" db="EMBL/GenBank/DDBJ databases">
        <title>Complete Genome Sequence Of The Indigo Reducing Clostridium isatidis DSM15098.</title>
        <authorList>
            <person name="Little G.T."/>
            <person name="Minton N.P."/>
        </authorList>
    </citation>
    <scope>NUCLEOTIDE SEQUENCE [LARGE SCALE GENOMIC DNA]</scope>
    <source>
        <strain evidence="1 2">DSM 15098</strain>
    </source>
</reference>
<gene>
    <name evidence="1" type="ORF">BEN51_11490</name>
</gene>